<dbReference type="EMBL" id="CAJVPM010000984">
    <property type="protein sequence ID" value="CAG8456920.1"/>
    <property type="molecule type" value="Genomic_DNA"/>
</dbReference>
<organism evidence="1 2">
    <name type="scientific">Scutellospora calospora</name>
    <dbReference type="NCBI Taxonomy" id="85575"/>
    <lineage>
        <taxon>Eukaryota</taxon>
        <taxon>Fungi</taxon>
        <taxon>Fungi incertae sedis</taxon>
        <taxon>Mucoromycota</taxon>
        <taxon>Glomeromycotina</taxon>
        <taxon>Glomeromycetes</taxon>
        <taxon>Diversisporales</taxon>
        <taxon>Gigasporaceae</taxon>
        <taxon>Scutellospora</taxon>
    </lineage>
</organism>
<gene>
    <name evidence="1" type="ORF">SCALOS_LOCUS1441</name>
</gene>
<evidence type="ECO:0000313" key="2">
    <source>
        <dbReference type="Proteomes" id="UP000789860"/>
    </source>
</evidence>
<keyword evidence="2" id="KW-1185">Reference proteome</keyword>
<proteinExistence type="predicted"/>
<accession>A0ACA9K8Q0</accession>
<reference evidence="1" key="1">
    <citation type="submission" date="2021-06" db="EMBL/GenBank/DDBJ databases">
        <authorList>
            <person name="Kallberg Y."/>
            <person name="Tangrot J."/>
            <person name="Rosling A."/>
        </authorList>
    </citation>
    <scope>NUCLEOTIDE SEQUENCE</scope>
    <source>
        <strain evidence="1">AU212A</strain>
    </source>
</reference>
<comment type="caution">
    <text evidence="1">The sequence shown here is derived from an EMBL/GenBank/DDBJ whole genome shotgun (WGS) entry which is preliminary data.</text>
</comment>
<protein>
    <submittedName>
        <fullName evidence="1">4443_t:CDS:1</fullName>
    </submittedName>
</protein>
<sequence length="101" mass="11914">MKRTRAGNRYTAKCKHCLVELSGKPDRLHQHVLQCNNWPVSEKTSYIQKISEETHAPHKRTHDDDNTSLSKQMNKQMMILHNERSDQLVEEEWSVNDILDM</sequence>
<dbReference type="Proteomes" id="UP000789860">
    <property type="component" value="Unassembled WGS sequence"/>
</dbReference>
<name>A0ACA9K8Q0_9GLOM</name>
<evidence type="ECO:0000313" key="1">
    <source>
        <dbReference type="EMBL" id="CAG8456920.1"/>
    </source>
</evidence>